<dbReference type="Pfam" id="PF01565">
    <property type="entry name" value="FAD_binding_4"/>
    <property type="match status" value="1"/>
</dbReference>
<feature type="binding site" evidence="6">
    <location>
        <position position="242"/>
    </location>
    <ligand>
        <name>FAD</name>
        <dbReference type="ChEBI" id="CHEBI:57692"/>
    </ligand>
</feature>
<dbReference type="GO" id="GO:0006089">
    <property type="term" value="P:lactate metabolic process"/>
    <property type="evidence" value="ECO:0007669"/>
    <property type="project" value="InterPro"/>
</dbReference>
<dbReference type="SUPFAM" id="SSF55103">
    <property type="entry name" value="FAD-linked oxidases, C-terminal domain"/>
    <property type="match status" value="1"/>
</dbReference>
<dbReference type="PATRIC" id="fig|1280951.3.peg.2270"/>
<comment type="function">
    <text evidence="5">Catalyzes the oxidation of D-lactate to pyruvate.</text>
</comment>
<name>A0A059FPJ4_9PROT</name>
<sequence length="553" mass="60507">MISDAALIRELKVIVGSGHVNVRDDRRASGKPVTFVRPRTLVEVWRVARASVRAGRIILMRAGGTSLTGGSAPNGAYDRGVVVINTMRLKGIHMLNAGAQVLCLPGTTLFELERELRPLQREPHSELGSTWLGASVIGGVCNNSGGAQVRRGPAYTEAALYAHVDETGELRLVNELGMDLGRDPEEQLESLERGEFVRVLHDMHERACSAHGFVERVRDVDAPSPARFNADPRYLKGASGSAGRLIVFAVRLDTFPRAANTQVFHVATDDAGVLSDVRRRMLGQAALVPISAEYMHRDTFRMAEREGKDLLLAVRTAGADRLPFLFGFKAGVDGVARWLGFGRACLTDRLLQAVGRLAPPQLSETLRQMGEQYAHHLFLKVEADQAAGVRALLADVVPALKGACHECSPAEGRQVFLHRFAATGAAARHAAMSRGKAGAVVELDVALRRNDKAWWYVLPDHLKGMVEHTLVHGHFFCHVFQQDYILKKGADAAAFRRGMAAHYEARGAECPAEHNVGHRHKAKPALAAFYRKLDPTNTLNPGIGRTSRDKNWK</sequence>
<keyword evidence="2 5" id="KW-0285">Flavoprotein</keyword>
<dbReference type="GO" id="GO:0102029">
    <property type="term" value="F:D-lactate dehydrogenase (quinone) activity"/>
    <property type="evidence" value="ECO:0007669"/>
    <property type="project" value="UniProtKB-EC"/>
</dbReference>
<dbReference type="Pfam" id="PF09330">
    <property type="entry name" value="Lact-deh-memb"/>
    <property type="match status" value="1"/>
</dbReference>
<dbReference type="Proteomes" id="UP000025061">
    <property type="component" value="Unassembled WGS sequence"/>
</dbReference>
<evidence type="ECO:0000256" key="5">
    <source>
        <dbReference type="PIRNR" id="PIRNR000101"/>
    </source>
</evidence>
<keyword evidence="5" id="KW-0874">Quinone</keyword>
<dbReference type="InterPro" id="IPR016169">
    <property type="entry name" value="FAD-bd_PCMH_sub2"/>
</dbReference>
<dbReference type="NCBIfam" id="NF008387">
    <property type="entry name" value="PRK11183.1"/>
    <property type="match status" value="1"/>
</dbReference>
<accession>A0A059FPJ4</accession>
<evidence type="ECO:0000313" key="9">
    <source>
        <dbReference type="Proteomes" id="UP000025061"/>
    </source>
</evidence>
<dbReference type="PANTHER" id="PTHR43716:SF1">
    <property type="entry name" value="D-2-HYDROXYGLUTARATE DEHYDROGENASE, MITOCHONDRIAL"/>
    <property type="match status" value="1"/>
</dbReference>
<protein>
    <recommendedName>
        <fullName evidence="5">D-lactate dehydrogenase</fullName>
        <ecNumber evidence="5">1.1.5.12</ecNumber>
    </recommendedName>
</protein>
<dbReference type="Gene3D" id="3.30.1370.20">
    <property type="entry name" value="D-lactate dehydrogenase, cap domain, subdomain 2"/>
    <property type="match status" value="1"/>
</dbReference>
<dbReference type="InterPro" id="IPR016173">
    <property type="entry name" value="D-lactate_DH_C-sub2"/>
</dbReference>
<dbReference type="InterPro" id="IPR006094">
    <property type="entry name" value="Oxid_FAD_bind_N"/>
</dbReference>
<evidence type="ECO:0000256" key="2">
    <source>
        <dbReference type="ARBA" id="ARBA00022630"/>
    </source>
</evidence>
<reference evidence="8 9" key="1">
    <citation type="submission" date="2013-04" db="EMBL/GenBank/DDBJ databases">
        <title>Hyphomonas hirschiana VP5 Genome Sequencing.</title>
        <authorList>
            <person name="Lai Q."/>
            <person name="Shao Z."/>
        </authorList>
    </citation>
    <scope>NUCLEOTIDE SEQUENCE [LARGE SCALE GENOMIC DNA]</scope>
    <source>
        <strain evidence="8 9">VP5</strain>
    </source>
</reference>
<proteinExistence type="predicted"/>
<evidence type="ECO:0000256" key="1">
    <source>
        <dbReference type="ARBA" id="ARBA00001974"/>
    </source>
</evidence>
<dbReference type="InterPro" id="IPR016164">
    <property type="entry name" value="FAD-linked_Oxase-like_C"/>
</dbReference>
<dbReference type="GO" id="GO:0071949">
    <property type="term" value="F:FAD binding"/>
    <property type="evidence" value="ECO:0007669"/>
    <property type="project" value="InterPro"/>
</dbReference>
<dbReference type="RefSeq" id="WP_011646662.1">
    <property type="nucleotide sequence ID" value="NZ_ARYI01000009.1"/>
</dbReference>
<evidence type="ECO:0000256" key="3">
    <source>
        <dbReference type="ARBA" id="ARBA00022827"/>
    </source>
</evidence>
<comment type="caution">
    <text evidence="8">The sequence shown here is derived from an EMBL/GenBank/DDBJ whole genome shotgun (WGS) entry which is preliminary data.</text>
</comment>
<comment type="cofactor">
    <cofactor evidence="1 5 6">
        <name>FAD</name>
        <dbReference type="ChEBI" id="CHEBI:57692"/>
    </cofactor>
</comment>
<dbReference type="PROSITE" id="PS51387">
    <property type="entry name" value="FAD_PCMH"/>
    <property type="match status" value="1"/>
</dbReference>
<evidence type="ECO:0000259" key="7">
    <source>
        <dbReference type="PROSITE" id="PS51387"/>
    </source>
</evidence>
<evidence type="ECO:0000256" key="6">
    <source>
        <dbReference type="PIRSR" id="PIRSR000101-1"/>
    </source>
</evidence>
<keyword evidence="3 5" id="KW-0274">FAD</keyword>
<dbReference type="InterPro" id="IPR036318">
    <property type="entry name" value="FAD-bd_PCMH-like_sf"/>
</dbReference>
<dbReference type="InterPro" id="IPR016167">
    <property type="entry name" value="FAD-bd_PCMH_sub1"/>
</dbReference>
<dbReference type="PANTHER" id="PTHR43716">
    <property type="entry name" value="D-2-HYDROXYGLUTARATE DEHYDROGENASE, MITOCHONDRIAL"/>
    <property type="match status" value="1"/>
</dbReference>
<feature type="binding site" evidence="6">
    <location>
        <begin position="70"/>
        <end position="71"/>
    </location>
    <ligand>
        <name>FAD</name>
        <dbReference type="ChEBI" id="CHEBI:57692"/>
    </ligand>
</feature>
<dbReference type="GO" id="GO:0055085">
    <property type="term" value="P:transmembrane transport"/>
    <property type="evidence" value="ECO:0007669"/>
    <property type="project" value="InterPro"/>
</dbReference>
<dbReference type="GO" id="GO:0022904">
    <property type="term" value="P:respiratory electron transport chain"/>
    <property type="evidence" value="ECO:0007669"/>
    <property type="project" value="InterPro"/>
</dbReference>
<comment type="catalytic activity">
    <reaction evidence="5">
        <text>(R)-lactate + a quinone = a quinol + pyruvate</text>
        <dbReference type="Rhea" id="RHEA:51468"/>
        <dbReference type="ChEBI" id="CHEBI:15361"/>
        <dbReference type="ChEBI" id="CHEBI:16004"/>
        <dbReference type="ChEBI" id="CHEBI:24646"/>
        <dbReference type="ChEBI" id="CHEBI:132124"/>
        <dbReference type="EC" id="1.1.5.12"/>
    </reaction>
</comment>
<dbReference type="Gene3D" id="3.30.465.10">
    <property type="match status" value="1"/>
</dbReference>
<dbReference type="SUPFAM" id="SSF56176">
    <property type="entry name" value="FAD-binding/transporter-associated domain-like"/>
    <property type="match status" value="1"/>
</dbReference>
<dbReference type="InterPro" id="IPR012256">
    <property type="entry name" value="D_lactate_DH"/>
</dbReference>
<dbReference type="PIRSF" id="PIRSF000101">
    <property type="entry name" value="D-lactate_dh"/>
    <property type="match status" value="1"/>
</dbReference>
<dbReference type="AlphaFoldDB" id="A0A059FPJ4"/>
<feature type="binding site" evidence="6">
    <location>
        <position position="135"/>
    </location>
    <ligand>
        <name>FAD</name>
        <dbReference type="ChEBI" id="CHEBI:57692"/>
    </ligand>
</feature>
<dbReference type="Gene3D" id="3.30.43.10">
    <property type="entry name" value="Uridine Diphospho-n-acetylenolpyruvylglucosamine Reductase, domain 2"/>
    <property type="match status" value="1"/>
</dbReference>
<gene>
    <name evidence="8" type="ORF">HHI_11261</name>
</gene>
<feature type="binding site" evidence="6">
    <location>
        <position position="145"/>
    </location>
    <ligand>
        <name>FAD</name>
        <dbReference type="ChEBI" id="CHEBI:57692"/>
    </ligand>
</feature>
<dbReference type="Gene3D" id="3.30.70.610">
    <property type="entry name" value="D-lactate dehydrogenase, cap domain, subdomain 1"/>
    <property type="match status" value="2"/>
</dbReference>
<organism evidence="8 9">
    <name type="scientific">Hyphomonas hirschiana VP5</name>
    <dbReference type="NCBI Taxonomy" id="1280951"/>
    <lineage>
        <taxon>Bacteria</taxon>
        <taxon>Pseudomonadati</taxon>
        <taxon>Pseudomonadota</taxon>
        <taxon>Alphaproteobacteria</taxon>
        <taxon>Hyphomonadales</taxon>
        <taxon>Hyphomonadaceae</taxon>
        <taxon>Hyphomonas</taxon>
    </lineage>
</organism>
<dbReference type="OrthoDB" id="9772552at2"/>
<dbReference type="InterPro" id="IPR051264">
    <property type="entry name" value="FAD-oxidored/transferase_4"/>
</dbReference>
<feature type="binding site" evidence="6">
    <location>
        <position position="247"/>
    </location>
    <ligand>
        <name>FAD</name>
        <dbReference type="ChEBI" id="CHEBI:57692"/>
    </ligand>
</feature>
<evidence type="ECO:0000313" key="8">
    <source>
        <dbReference type="EMBL" id="KCZ92554.1"/>
    </source>
</evidence>
<keyword evidence="9" id="KW-1185">Reference proteome</keyword>
<dbReference type="GO" id="GO:0005886">
    <property type="term" value="C:plasma membrane"/>
    <property type="evidence" value="ECO:0007669"/>
    <property type="project" value="InterPro"/>
</dbReference>
<dbReference type="EMBL" id="ARYI01000009">
    <property type="protein sequence ID" value="KCZ92554.1"/>
    <property type="molecule type" value="Genomic_DNA"/>
</dbReference>
<dbReference type="GO" id="GO:0048038">
    <property type="term" value="F:quinone binding"/>
    <property type="evidence" value="ECO:0007669"/>
    <property type="project" value="UniProtKB-KW"/>
</dbReference>
<feature type="domain" description="FAD-binding PCMH-type" evidence="7">
    <location>
        <begin position="28"/>
        <end position="255"/>
    </location>
</feature>
<dbReference type="InterPro" id="IPR015409">
    <property type="entry name" value="Lactate_DH_C"/>
</dbReference>
<dbReference type="InterPro" id="IPR016166">
    <property type="entry name" value="FAD-bd_PCMH"/>
</dbReference>
<feature type="binding site" evidence="6">
    <location>
        <position position="128"/>
    </location>
    <ligand>
        <name>FAD</name>
        <dbReference type="ChEBI" id="CHEBI:57692"/>
    </ligand>
</feature>
<evidence type="ECO:0000256" key="4">
    <source>
        <dbReference type="ARBA" id="ARBA00023002"/>
    </source>
</evidence>
<dbReference type="EC" id="1.1.5.12" evidence="5"/>
<dbReference type="InterPro" id="IPR016172">
    <property type="entry name" value="D-lactate_DH_C-sub1"/>
</dbReference>
<keyword evidence="4 5" id="KW-0560">Oxidoreductase</keyword>